<evidence type="ECO:0008006" key="3">
    <source>
        <dbReference type="Google" id="ProtNLM"/>
    </source>
</evidence>
<dbReference type="PANTHER" id="PTHR28142:SF1">
    <property type="entry name" value="MITOCHONDRIAL INNER MEMBRANE I-AAA PROTEASE SUPERCOMPLEX SUBUNIT MGR3-RELATED"/>
    <property type="match status" value="1"/>
</dbReference>
<accession>A0ABQ8F146</accession>
<gene>
    <name evidence="1" type="ORF">BASA50_010590</name>
</gene>
<comment type="caution">
    <text evidence="1">The sequence shown here is derived from an EMBL/GenBank/DDBJ whole genome shotgun (WGS) entry which is preliminary data.</text>
</comment>
<dbReference type="SUPFAM" id="SSF48452">
    <property type="entry name" value="TPR-like"/>
    <property type="match status" value="1"/>
</dbReference>
<evidence type="ECO:0000313" key="1">
    <source>
        <dbReference type="EMBL" id="KAH6588629.1"/>
    </source>
</evidence>
<dbReference type="EMBL" id="JAFCIX010000496">
    <property type="protein sequence ID" value="KAH6588629.1"/>
    <property type="molecule type" value="Genomic_DNA"/>
</dbReference>
<proteinExistence type="predicted"/>
<name>A0ABQ8F146_9FUNG</name>
<reference evidence="1 2" key="1">
    <citation type="submission" date="2021-02" db="EMBL/GenBank/DDBJ databases">
        <title>Variation within the Batrachochytrium salamandrivorans European outbreak.</title>
        <authorList>
            <person name="Kelly M."/>
            <person name="Pasmans F."/>
            <person name="Shea T.P."/>
            <person name="Munoz J.F."/>
            <person name="Carranza S."/>
            <person name="Cuomo C.A."/>
            <person name="Martel A."/>
        </authorList>
    </citation>
    <scope>NUCLEOTIDE SEQUENCE [LARGE SCALE GENOMIC DNA]</scope>
    <source>
        <strain evidence="1 2">AMFP18/2</strain>
    </source>
</reference>
<dbReference type="SMART" id="SM00028">
    <property type="entry name" value="TPR"/>
    <property type="match status" value="3"/>
</dbReference>
<dbReference type="PANTHER" id="PTHR28142">
    <property type="entry name" value="MITOCHONDRIAL INNER MEMBRANE I-AAA PROTEASE SUPERCOMPLEX SUBUNIT MGR3-RELATED"/>
    <property type="match status" value="1"/>
</dbReference>
<dbReference type="InterPro" id="IPR011990">
    <property type="entry name" value="TPR-like_helical_dom_sf"/>
</dbReference>
<dbReference type="InterPro" id="IPR019734">
    <property type="entry name" value="TPR_rpt"/>
</dbReference>
<dbReference type="Proteomes" id="UP001648503">
    <property type="component" value="Unassembled WGS sequence"/>
</dbReference>
<dbReference type="InterPro" id="IPR040201">
    <property type="entry name" value="Mrg3-like"/>
</dbReference>
<protein>
    <recommendedName>
        <fullName evidence="3">Tetratricopeptide repeat protein</fullName>
    </recommendedName>
</protein>
<keyword evidence="2" id="KW-1185">Reference proteome</keyword>
<dbReference type="Gene3D" id="1.25.40.10">
    <property type="entry name" value="Tetratricopeptide repeat domain"/>
    <property type="match status" value="1"/>
</dbReference>
<evidence type="ECO:0000313" key="2">
    <source>
        <dbReference type="Proteomes" id="UP001648503"/>
    </source>
</evidence>
<organism evidence="1 2">
    <name type="scientific">Batrachochytrium salamandrivorans</name>
    <dbReference type="NCBI Taxonomy" id="1357716"/>
    <lineage>
        <taxon>Eukaryota</taxon>
        <taxon>Fungi</taxon>
        <taxon>Fungi incertae sedis</taxon>
        <taxon>Chytridiomycota</taxon>
        <taxon>Chytridiomycota incertae sedis</taxon>
        <taxon>Chytridiomycetes</taxon>
        <taxon>Rhizophydiales</taxon>
        <taxon>Rhizophydiales incertae sedis</taxon>
        <taxon>Batrachochytrium</taxon>
    </lineage>
</organism>
<sequence>MRNIPIPARKHLRRALLAHHYGSTDYLAGSEYEAAIRYSLNGGLLLSSPEVTGVYEHLADYYHKTGNVTARRATLAVLFGAISQPPVGNNETMSERTQRLKTAMKAAQWASEAAEEAKDTAEARSYLEWIVENSLVLDSEHSGSSAASDSTSAVISAGSLRVNPWASPRQTGMALEQLGHIYADSMLMDWAIPVYQRALEMLNQDKDLSFLERQCRSAILHNNLAECLTKFENNKEALSQALQLASISIKTLQKAGPAGVCGECDPIAHYNLGAILDKLERRRDAIDYFKLALVRSQNIGFVQGIEQANLALNKPASTVTNP</sequence>